<evidence type="ECO:0000256" key="8">
    <source>
        <dbReference type="ARBA" id="ARBA00023163"/>
    </source>
</evidence>
<reference evidence="13" key="1">
    <citation type="submission" date="2019-06" db="EMBL/GenBank/DDBJ databases">
        <authorList>
            <consortium name="Wellcome Sanger Institute Data Sharing"/>
        </authorList>
    </citation>
    <scope>NUCLEOTIDE SEQUENCE [LARGE SCALE GENOMIC DNA]</scope>
</reference>
<accession>A0A667XGI1</accession>
<evidence type="ECO:0000256" key="9">
    <source>
        <dbReference type="ARBA" id="ARBA00023242"/>
    </source>
</evidence>
<dbReference type="GO" id="GO:0000978">
    <property type="term" value="F:RNA polymerase II cis-regulatory region sequence-specific DNA binding"/>
    <property type="evidence" value="ECO:0007669"/>
    <property type="project" value="TreeGrafter"/>
</dbReference>
<dbReference type="Proteomes" id="UP000472263">
    <property type="component" value="Chromosome 8"/>
</dbReference>
<dbReference type="GO" id="GO:0008270">
    <property type="term" value="F:zinc ion binding"/>
    <property type="evidence" value="ECO:0007669"/>
    <property type="project" value="UniProtKB-KW"/>
</dbReference>
<keyword evidence="8" id="KW-0804">Transcription</keyword>
<feature type="domain" description="C2H2-type" evidence="12">
    <location>
        <begin position="131"/>
        <end position="158"/>
    </location>
</feature>
<dbReference type="FunFam" id="3.30.160.60:FF:000965">
    <property type="entry name" value="Neurotrophin receptor-interacting factor homolog"/>
    <property type="match status" value="1"/>
</dbReference>
<dbReference type="Pfam" id="PF13894">
    <property type="entry name" value="zf-C2H2_4"/>
    <property type="match status" value="1"/>
</dbReference>
<evidence type="ECO:0000256" key="3">
    <source>
        <dbReference type="ARBA" id="ARBA00022737"/>
    </source>
</evidence>
<name>A0A667XGI1_9TELE</name>
<feature type="domain" description="C2H2-type" evidence="12">
    <location>
        <begin position="187"/>
        <end position="214"/>
    </location>
</feature>
<dbReference type="GO" id="GO:0005634">
    <property type="term" value="C:nucleus"/>
    <property type="evidence" value="ECO:0007669"/>
    <property type="project" value="UniProtKB-SubCell"/>
</dbReference>
<reference evidence="13" key="2">
    <citation type="submission" date="2025-08" db="UniProtKB">
        <authorList>
            <consortium name="Ensembl"/>
        </authorList>
    </citation>
    <scope>IDENTIFICATION</scope>
</reference>
<proteinExistence type="predicted"/>
<dbReference type="PROSITE" id="PS00028">
    <property type="entry name" value="ZINC_FINGER_C2H2_1"/>
    <property type="match status" value="4"/>
</dbReference>
<keyword evidence="9" id="KW-0539">Nucleus</keyword>
<feature type="compositionally biased region" description="Polar residues" evidence="11">
    <location>
        <begin position="33"/>
        <end position="42"/>
    </location>
</feature>
<keyword evidence="6" id="KW-0805">Transcription regulation</keyword>
<keyword evidence="7" id="KW-0238">DNA-binding</keyword>
<dbReference type="Ensembl" id="ENSMMDT00005017314.1">
    <property type="protein sequence ID" value="ENSMMDP00005016885.1"/>
    <property type="gene ID" value="ENSMMDG00005008541.1"/>
</dbReference>
<evidence type="ECO:0000256" key="11">
    <source>
        <dbReference type="SAM" id="MobiDB-lite"/>
    </source>
</evidence>
<feature type="domain" description="C2H2-type" evidence="12">
    <location>
        <begin position="159"/>
        <end position="186"/>
    </location>
</feature>
<dbReference type="SMART" id="SM00355">
    <property type="entry name" value="ZnF_C2H2"/>
    <property type="match status" value="4"/>
</dbReference>
<dbReference type="FunFam" id="3.30.160.60:FF:002349">
    <property type="entry name" value="Zinc finger and BTB domain-containing 40"/>
    <property type="match status" value="1"/>
</dbReference>
<keyword evidence="3" id="KW-0677">Repeat</keyword>
<dbReference type="GO" id="GO:0001228">
    <property type="term" value="F:DNA-binding transcription activator activity, RNA polymerase II-specific"/>
    <property type="evidence" value="ECO:0007669"/>
    <property type="project" value="TreeGrafter"/>
</dbReference>
<dbReference type="FunFam" id="3.30.160.60:FF:000912">
    <property type="entry name" value="Zinc finger protein 660"/>
    <property type="match status" value="1"/>
</dbReference>
<dbReference type="InParanoid" id="A0A667XGI1"/>
<evidence type="ECO:0000256" key="7">
    <source>
        <dbReference type="ARBA" id="ARBA00023125"/>
    </source>
</evidence>
<reference evidence="13" key="3">
    <citation type="submission" date="2025-09" db="UniProtKB">
        <authorList>
            <consortium name="Ensembl"/>
        </authorList>
    </citation>
    <scope>IDENTIFICATION</scope>
</reference>
<evidence type="ECO:0000256" key="2">
    <source>
        <dbReference type="ARBA" id="ARBA00022723"/>
    </source>
</evidence>
<evidence type="ECO:0000256" key="6">
    <source>
        <dbReference type="ARBA" id="ARBA00023015"/>
    </source>
</evidence>
<evidence type="ECO:0000313" key="14">
    <source>
        <dbReference type="Proteomes" id="UP000472263"/>
    </source>
</evidence>
<dbReference type="InterPro" id="IPR013087">
    <property type="entry name" value="Znf_C2H2_type"/>
</dbReference>
<dbReference type="InterPro" id="IPR036236">
    <property type="entry name" value="Znf_C2H2_sf"/>
</dbReference>
<evidence type="ECO:0000256" key="5">
    <source>
        <dbReference type="ARBA" id="ARBA00022833"/>
    </source>
</evidence>
<feature type="domain" description="C2H2-type" evidence="12">
    <location>
        <begin position="75"/>
        <end position="97"/>
    </location>
</feature>
<dbReference type="PANTHER" id="PTHR46451">
    <property type="entry name" value="RAS-RESPONSIVE ELEMENT-BINDING PROTEIN 1"/>
    <property type="match status" value="1"/>
</dbReference>
<organism evidence="13 14">
    <name type="scientific">Myripristis murdjan</name>
    <name type="common">pinecone soldierfish</name>
    <dbReference type="NCBI Taxonomy" id="586833"/>
    <lineage>
        <taxon>Eukaryota</taxon>
        <taxon>Metazoa</taxon>
        <taxon>Chordata</taxon>
        <taxon>Craniata</taxon>
        <taxon>Vertebrata</taxon>
        <taxon>Euteleostomi</taxon>
        <taxon>Actinopterygii</taxon>
        <taxon>Neopterygii</taxon>
        <taxon>Teleostei</taxon>
        <taxon>Neoteleostei</taxon>
        <taxon>Acanthomorphata</taxon>
        <taxon>Holocentriformes</taxon>
        <taxon>Holocentridae</taxon>
        <taxon>Myripristis</taxon>
    </lineage>
</organism>
<keyword evidence="4 10" id="KW-0863">Zinc-finger</keyword>
<dbReference type="Gene3D" id="3.30.160.60">
    <property type="entry name" value="Classic Zinc Finger"/>
    <property type="match status" value="3"/>
</dbReference>
<dbReference type="Pfam" id="PF00096">
    <property type="entry name" value="zf-C2H2"/>
    <property type="match status" value="3"/>
</dbReference>
<dbReference type="SUPFAM" id="SSF57667">
    <property type="entry name" value="beta-beta-alpha zinc fingers"/>
    <property type="match status" value="3"/>
</dbReference>
<evidence type="ECO:0000256" key="4">
    <source>
        <dbReference type="ARBA" id="ARBA00022771"/>
    </source>
</evidence>
<keyword evidence="14" id="KW-1185">Reference proteome</keyword>
<feature type="compositionally biased region" description="Basic and acidic residues" evidence="11">
    <location>
        <begin position="44"/>
        <end position="54"/>
    </location>
</feature>
<dbReference type="PANTHER" id="PTHR46451:SF1">
    <property type="entry name" value="RAS-RESPONSIVE ELEMENT-BINDING PROTEIN 1"/>
    <property type="match status" value="1"/>
</dbReference>
<dbReference type="InterPro" id="IPR052795">
    <property type="entry name" value="RREB1"/>
</dbReference>
<evidence type="ECO:0000256" key="1">
    <source>
        <dbReference type="ARBA" id="ARBA00004123"/>
    </source>
</evidence>
<evidence type="ECO:0000313" key="13">
    <source>
        <dbReference type="Ensembl" id="ENSMMDP00005016885.1"/>
    </source>
</evidence>
<feature type="region of interest" description="Disordered" evidence="11">
    <location>
        <begin position="24"/>
        <end position="54"/>
    </location>
</feature>
<dbReference type="PROSITE" id="PS50157">
    <property type="entry name" value="ZINC_FINGER_C2H2_2"/>
    <property type="match status" value="4"/>
</dbReference>
<keyword evidence="5" id="KW-0862">Zinc</keyword>
<evidence type="ECO:0000256" key="10">
    <source>
        <dbReference type="PROSITE-ProRule" id="PRU00042"/>
    </source>
</evidence>
<sequence>VYTSSGNLTNSSIKWASYLESQKDTAMTAAGEPSQNEQQTLPADSEHNTVPARDEHGSFNVFNLQSNSNTNKDQFTCEICSRMFLDKASVTHHMKTHKPNLSQISKQHLPYKNKSKTHMCVPLAPSQRSNNLCKLCGKTFANPSALRVHSVVHTGEKPHRCMLCGKGFTQKGNLKCHLRIHTGERPFHCMKCGRTFTQKVNLNHHLLSHRNREVIQKDDSLSCVSEVCSGD</sequence>
<comment type="subcellular location">
    <subcellularLocation>
        <location evidence="1">Nucleus</location>
    </subcellularLocation>
</comment>
<evidence type="ECO:0000259" key="12">
    <source>
        <dbReference type="PROSITE" id="PS50157"/>
    </source>
</evidence>
<keyword evidence="2" id="KW-0479">Metal-binding</keyword>
<dbReference type="AlphaFoldDB" id="A0A667XGI1"/>
<protein>
    <recommendedName>
        <fullName evidence="12">C2H2-type domain-containing protein</fullName>
    </recommendedName>
</protein>
<dbReference type="GeneTree" id="ENSGT01150000286958"/>